<dbReference type="Proteomes" id="UP001186944">
    <property type="component" value="Unassembled WGS sequence"/>
</dbReference>
<comment type="caution">
    <text evidence="2">The sequence shown here is derived from an EMBL/GenBank/DDBJ whole genome shotgun (WGS) entry which is preliminary data.</text>
</comment>
<feature type="transmembrane region" description="Helical" evidence="1">
    <location>
        <begin position="34"/>
        <end position="56"/>
    </location>
</feature>
<gene>
    <name evidence="2" type="ORF">FSP39_014535</name>
</gene>
<evidence type="ECO:0000313" key="3">
    <source>
        <dbReference type="Proteomes" id="UP001186944"/>
    </source>
</evidence>
<dbReference type="AlphaFoldDB" id="A0AA88Y8Y1"/>
<keyword evidence="3" id="KW-1185">Reference proteome</keyword>
<proteinExistence type="predicted"/>
<sequence length="121" mass="13820">MVNCDFSRWWRRPNCPDPRSSAKSKAIDMQVASGMFYVLSGGVALAGIVFVIEYIFNDTICMCPKRRKRASHERDENNIQNHVASNSSNFLEKDTELRTVLSRTLSIGENSLPHRWENEAV</sequence>
<keyword evidence="1" id="KW-1133">Transmembrane helix</keyword>
<dbReference type="EMBL" id="VSWD01000006">
    <property type="protein sequence ID" value="KAK3100082.1"/>
    <property type="molecule type" value="Genomic_DNA"/>
</dbReference>
<evidence type="ECO:0000256" key="1">
    <source>
        <dbReference type="SAM" id="Phobius"/>
    </source>
</evidence>
<accession>A0AA88Y8Y1</accession>
<keyword evidence="1" id="KW-0472">Membrane</keyword>
<reference evidence="2" key="1">
    <citation type="submission" date="2019-08" db="EMBL/GenBank/DDBJ databases">
        <title>The improved chromosome-level genome for the pearl oyster Pinctada fucata martensii using PacBio sequencing and Hi-C.</title>
        <authorList>
            <person name="Zheng Z."/>
        </authorList>
    </citation>
    <scope>NUCLEOTIDE SEQUENCE</scope>
    <source>
        <strain evidence="2">ZZ-2019</strain>
        <tissue evidence="2">Adductor muscle</tissue>
    </source>
</reference>
<keyword evidence="1" id="KW-0812">Transmembrane</keyword>
<name>A0AA88Y8Y1_PINIB</name>
<protein>
    <submittedName>
        <fullName evidence="2">Uncharacterized protein</fullName>
    </submittedName>
</protein>
<organism evidence="2 3">
    <name type="scientific">Pinctada imbricata</name>
    <name type="common">Atlantic pearl-oyster</name>
    <name type="synonym">Pinctada martensii</name>
    <dbReference type="NCBI Taxonomy" id="66713"/>
    <lineage>
        <taxon>Eukaryota</taxon>
        <taxon>Metazoa</taxon>
        <taxon>Spiralia</taxon>
        <taxon>Lophotrochozoa</taxon>
        <taxon>Mollusca</taxon>
        <taxon>Bivalvia</taxon>
        <taxon>Autobranchia</taxon>
        <taxon>Pteriomorphia</taxon>
        <taxon>Pterioida</taxon>
        <taxon>Pterioidea</taxon>
        <taxon>Pteriidae</taxon>
        <taxon>Pinctada</taxon>
    </lineage>
</organism>
<evidence type="ECO:0000313" key="2">
    <source>
        <dbReference type="EMBL" id="KAK3100082.1"/>
    </source>
</evidence>